<keyword evidence="7 11" id="KW-0472">Membrane</keyword>
<feature type="transmembrane region" description="Helical" evidence="11">
    <location>
        <begin position="39"/>
        <end position="61"/>
    </location>
</feature>
<feature type="compositionally biased region" description="Polar residues" evidence="10">
    <location>
        <begin position="8"/>
        <end position="18"/>
    </location>
</feature>
<dbReference type="OrthoDB" id="3222at2759"/>
<dbReference type="InterPro" id="IPR000425">
    <property type="entry name" value="MIP"/>
</dbReference>
<dbReference type="PANTHER" id="PTHR19139:SF199">
    <property type="entry name" value="MIP17260P"/>
    <property type="match status" value="1"/>
</dbReference>
<evidence type="ECO:0000256" key="11">
    <source>
        <dbReference type="SAM" id="Phobius"/>
    </source>
</evidence>
<evidence type="ECO:0000256" key="5">
    <source>
        <dbReference type="ARBA" id="ARBA00022737"/>
    </source>
</evidence>
<comment type="caution">
    <text evidence="12">The sequence shown here is derived from an EMBL/GenBank/DDBJ whole genome shotgun (WGS) entry which is preliminary data.</text>
</comment>
<evidence type="ECO:0000256" key="10">
    <source>
        <dbReference type="SAM" id="MobiDB-lite"/>
    </source>
</evidence>
<comment type="similarity">
    <text evidence="2 9">Belongs to the MIP/aquaporin (TC 1.A.8) family.</text>
</comment>
<keyword evidence="4 9" id="KW-0812">Transmembrane</keyword>
<dbReference type="PANTHER" id="PTHR19139">
    <property type="entry name" value="AQUAPORIN TRANSPORTER"/>
    <property type="match status" value="1"/>
</dbReference>
<keyword evidence="13" id="KW-1185">Reference proteome</keyword>
<sequence length="301" mass="31622">MPPRTPWTRGQNGQNGPDSNEEALISRPLGQRFATKTRAHIAAAISEFVGTFLFLLFALGATHVINTATAANPPHQADASKLLYISLAFGLSLAVNAWAFQRIEGGLFNPAVAVAMFAIGAINIIRLGLVIVAQIIGSIAASAIVVGLLPGTKIAATTTLGGGISTVRGLFLEAFLTAELVFVILMLAIEKHQATPVAPIGIGLALFIAELVGVWYTGGSLNPARSFGPAVVTGGFPGYHWIYWLGPILGALLAAGFYKLIKAMQFDQITPDILAPAHKQAFASPAHNNGVSHEHHDHGEV</sequence>
<feature type="region of interest" description="Disordered" evidence="10">
    <location>
        <begin position="1"/>
        <end position="22"/>
    </location>
</feature>
<evidence type="ECO:0000256" key="1">
    <source>
        <dbReference type="ARBA" id="ARBA00004141"/>
    </source>
</evidence>
<organism evidence="12 13">
    <name type="scientific">Cytospora leucostoma</name>
    <dbReference type="NCBI Taxonomy" id="1230097"/>
    <lineage>
        <taxon>Eukaryota</taxon>
        <taxon>Fungi</taxon>
        <taxon>Dikarya</taxon>
        <taxon>Ascomycota</taxon>
        <taxon>Pezizomycotina</taxon>
        <taxon>Sordariomycetes</taxon>
        <taxon>Sordariomycetidae</taxon>
        <taxon>Diaporthales</taxon>
        <taxon>Cytosporaceae</taxon>
        <taxon>Cytospora</taxon>
    </lineage>
</organism>
<accession>A0A423XB31</accession>
<feature type="transmembrane region" description="Helical" evidence="11">
    <location>
        <begin position="169"/>
        <end position="189"/>
    </location>
</feature>
<dbReference type="Pfam" id="PF00230">
    <property type="entry name" value="MIP"/>
    <property type="match status" value="1"/>
</dbReference>
<evidence type="ECO:0000256" key="3">
    <source>
        <dbReference type="ARBA" id="ARBA00022448"/>
    </source>
</evidence>
<gene>
    <name evidence="12" type="ORF">VPNG_04892</name>
</gene>
<dbReference type="GO" id="GO:0015250">
    <property type="term" value="F:water channel activity"/>
    <property type="evidence" value="ECO:0007669"/>
    <property type="project" value="TreeGrafter"/>
</dbReference>
<dbReference type="Gene3D" id="1.20.1080.10">
    <property type="entry name" value="Glycerol uptake facilitator protein"/>
    <property type="match status" value="1"/>
</dbReference>
<dbReference type="EMBL" id="LKEB01000021">
    <property type="protein sequence ID" value="ROW13159.1"/>
    <property type="molecule type" value="Genomic_DNA"/>
</dbReference>
<dbReference type="STRING" id="1230097.A0A423XB31"/>
<feature type="transmembrane region" description="Helical" evidence="11">
    <location>
        <begin position="196"/>
        <end position="218"/>
    </location>
</feature>
<dbReference type="InterPro" id="IPR023271">
    <property type="entry name" value="Aquaporin-like"/>
</dbReference>
<evidence type="ECO:0000256" key="8">
    <source>
        <dbReference type="ARBA" id="ARBA00034651"/>
    </source>
</evidence>
<comment type="subcellular location">
    <subcellularLocation>
        <location evidence="1">Membrane</location>
        <topology evidence="1">Multi-pass membrane protein</topology>
    </subcellularLocation>
</comment>
<feature type="transmembrane region" description="Helical" evidence="11">
    <location>
        <begin position="107"/>
        <end position="125"/>
    </location>
</feature>
<dbReference type="Proteomes" id="UP000285146">
    <property type="component" value="Unassembled WGS sequence"/>
</dbReference>
<name>A0A423XB31_9PEZI</name>
<dbReference type="InParanoid" id="A0A423XB31"/>
<evidence type="ECO:0000256" key="2">
    <source>
        <dbReference type="ARBA" id="ARBA00006175"/>
    </source>
</evidence>
<proteinExistence type="inferred from homology"/>
<dbReference type="FunCoup" id="A0A423XB31">
    <property type="interactions" value="220"/>
</dbReference>
<evidence type="ECO:0000313" key="13">
    <source>
        <dbReference type="Proteomes" id="UP000285146"/>
    </source>
</evidence>
<protein>
    <recommendedName>
        <fullName evidence="14">Aquaporin</fullName>
    </recommendedName>
</protein>
<comment type="catalytic activity">
    <reaction evidence="8">
        <text>H2O(in) = H2O(out)</text>
        <dbReference type="Rhea" id="RHEA:29667"/>
        <dbReference type="ChEBI" id="CHEBI:15377"/>
    </reaction>
</comment>
<keyword evidence="3 9" id="KW-0813">Transport</keyword>
<keyword evidence="6 11" id="KW-1133">Transmembrane helix</keyword>
<evidence type="ECO:0000256" key="6">
    <source>
        <dbReference type="ARBA" id="ARBA00022989"/>
    </source>
</evidence>
<evidence type="ECO:0000256" key="7">
    <source>
        <dbReference type="ARBA" id="ARBA00023136"/>
    </source>
</evidence>
<evidence type="ECO:0000256" key="9">
    <source>
        <dbReference type="RuleBase" id="RU000477"/>
    </source>
</evidence>
<feature type="transmembrane region" description="Helical" evidence="11">
    <location>
        <begin position="82"/>
        <end position="101"/>
    </location>
</feature>
<evidence type="ECO:0000313" key="12">
    <source>
        <dbReference type="EMBL" id="ROW13159.1"/>
    </source>
</evidence>
<dbReference type="AlphaFoldDB" id="A0A423XB31"/>
<reference evidence="12 13" key="1">
    <citation type="submission" date="2015-09" db="EMBL/GenBank/DDBJ databases">
        <title>Host preference determinants of Valsa canker pathogens revealed by comparative genomics.</title>
        <authorList>
            <person name="Yin Z."/>
            <person name="Huang L."/>
        </authorList>
    </citation>
    <scope>NUCLEOTIDE SEQUENCE [LARGE SCALE GENOMIC DNA]</scope>
    <source>
        <strain evidence="12 13">SXYLt</strain>
    </source>
</reference>
<evidence type="ECO:0000256" key="4">
    <source>
        <dbReference type="ARBA" id="ARBA00022692"/>
    </source>
</evidence>
<feature type="transmembrane region" description="Helical" evidence="11">
    <location>
        <begin position="130"/>
        <end position="149"/>
    </location>
</feature>
<dbReference type="GO" id="GO:0005886">
    <property type="term" value="C:plasma membrane"/>
    <property type="evidence" value="ECO:0007669"/>
    <property type="project" value="TreeGrafter"/>
</dbReference>
<feature type="transmembrane region" description="Helical" evidence="11">
    <location>
        <begin position="238"/>
        <end position="258"/>
    </location>
</feature>
<dbReference type="InterPro" id="IPR034294">
    <property type="entry name" value="Aquaporin_transptr"/>
</dbReference>
<evidence type="ECO:0008006" key="14">
    <source>
        <dbReference type="Google" id="ProtNLM"/>
    </source>
</evidence>
<dbReference type="SUPFAM" id="SSF81338">
    <property type="entry name" value="Aquaporin-like"/>
    <property type="match status" value="1"/>
</dbReference>
<dbReference type="FunFam" id="1.20.1080.10:FF:000014">
    <property type="entry name" value="Aquaporin 1"/>
    <property type="match status" value="1"/>
</dbReference>
<dbReference type="PRINTS" id="PR00783">
    <property type="entry name" value="MINTRINSICP"/>
</dbReference>
<keyword evidence="5" id="KW-0677">Repeat</keyword>